<proteinExistence type="predicted"/>
<dbReference type="Gramene" id="TraesWEE_scaffold_036548_01G000100.1">
    <property type="protein sequence ID" value="TraesWEE_scaffold_036548_01G000100.1"/>
    <property type="gene ID" value="TraesWEE_scaffold_036548_01G000100"/>
</dbReference>
<organism evidence="1">
    <name type="scientific">Triticum aestivum</name>
    <name type="common">Wheat</name>
    <dbReference type="NCBI Taxonomy" id="4565"/>
    <lineage>
        <taxon>Eukaryota</taxon>
        <taxon>Viridiplantae</taxon>
        <taxon>Streptophyta</taxon>
        <taxon>Embryophyta</taxon>
        <taxon>Tracheophyta</taxon>
        <taxon>Spermatophyta</taxon>
        <taxon>Magnoliopsida</taxon>
        <taxon>Liliopsida</taxon>
        <taxon>Poales</taxon>
        <taxon>Poaceae</taxon>
        <taxon>BOP clade</taxon>
        <taxon>Pooideae</taxon>
        <taxon>Triticodae</taxon>
        <taxon>Triticeae</taxon>
        <taxon>Triticinae</taxon>
        <taxon>Triticum</taxon>
    </lineage>
</organism>
<dbReference type="GeneID" id="123078403"/>
<sequence length="163" mass="18945">MCRSGSLNNSPRFQFVYNRMGGIYHEILPKSEYFSKALYTFHFAQNDLTLGYFTNKTTKQIEAYDPDPKERFTVAMQEVGAKVESLQRLFTRKVVFSKTSLAFEQDRSIKLSSYCTSGHELQVVLGFDCWMEQHQERALLLQPHGSKQAWRRPRGLISDQPHV</sequence>
<accession>A0A3B6GT26</accession>
<gene>
    <name evidence="1" type="primary">LOC123078403</name>
</gene>
<evidence type="ECO:0000313" key="2">
    <source>
        <dbReference type="Proteomes" id="UP000019116"/>
    </source>
</evidence>
<dbReference type="Gramene" id="TraesROB_scaffold_016709_01G000100.1">
    <property type="protein sequence ID" value="TraesROB_scaffold_016709_01G000100.1"/>
    <property type="gene ID" value="TraesROB_scaffold_016709_01G000100"/>
</dbReference>
<dbReference type="Proteomes" id="UP000019116">
    <property type="component" value="Chromosome 3D"/>
</dbReference>
<protein>
    <submittedName>
        <fullName evidence="1">Uncharacterized protein</fullName>
    </submittedName>
</protein>
<dbReference type="EnsemblPlants" id="TraesCS3D02G208400.1">
    <property type="protein sequence ID" value="TraesCS3D02G208400.1"/>
    <property type="gene ID" value="TraesCS3D02G208400"/>
</dbReference>
<dbReference type="OrthoDB" id="1932624at2759"/>
<dbReference type="AlphaFoldDB" id="A0A3B6GT26"/>
<dbReference type="PaxDb" id="4565-Traes_3DL_EFFA73895.2"/>
<dbReference type="RefSeq" id="XP_044356837.1">
    <property type="nucleotide sequence ID" value="XM_044500902.1"/>
</dbReference>
<reference evidence="1" key="1">
    <citation type="submission" date="2018-08" db="EMBL/GenBank/DDBJ databases">
        <authorList>
            <person name="Rossello M."/>
        </authorList>
    </citation>
    <scope>NUCLEOTIDE SEQUENCE [LARGE SCALE GENOMIC DNA]</scope>
    <source>
        <strain evidence="1">cv. Chinese Spring</strain>
    </source>
</reference>
<dbReference type="Gramene" id="TraesCLE_scaffold_035978_01G000100.1">
    <property type="protein sequence ID" value="TraesCLE_scaffold_035978_01G000100.1"/>
    <property type="gene ID" value="TraesCLE_scaffold_035978_01G000100"/>
</dbReference>
<dbReference type="Gramene" id="TraesARI3D03G01916930.1">
    <property type="protein sequence ID" value="TraesARI3D03G01916930.1"/>
    <property type="gene ID" value="TraesARI3D03G01916930"/>
</dbReference>
<keyword evidence="2" id="KW-1185">Reference proteome</keyword>
<evidence type="ECO:0000313" key="1">
    <source>
        <dbReference type="EnsemblPlants" id="TraesCS3D02G208400.1"/>
    </source>
</evidence>
<dbReference type="Gramene" id="TraesCS3D03G0493300.1">
    <property type="protein sequence ID" value="TraesCS3D03G0493300.1.CDS"/>
    <property type="gene ID" value="TraesCS3D03G0493300"/>
</dbReference>
<name>A0A3B6GT26_WHEAT</name>
<dbReference type="Gramene" id="TraesCS3D02G208400.1">
    <property type="protein sequence ID" value="TraesCS3D02G208400.1"/>
    <property type="gene ID" value="TraesCS3D02G208400"/>
</dbReference>
<dbReference type="Gramene" id="TraesCAD_scaffold_013720_01G000100.1">
    <property type="protein sequence ID" value="TraesCAD_scaffold_013720_01G000100.1"/>
    <property type="gene ID" value="TraesCAD_scaffold_013720_01G000100"/>
</dbReference>
<dbReference type="STRING" id="4565.A0A3B6GT26"/>
<reference evidence="1" key="2">
    <citation type="submission" date="2018-10" db="UniProtKB">
        <authorList>
            <consortium name="EnsemblPlants"/>
        </authorList>
    </citation>
    <scope>IDENTIFICATION</scope>
</reference>